<dbReference type="RefSeq" id="WP_255186837.1">
    <property type="nucleotide sequence ID" value="NZ_CP113517.1"/>
</dbReference>
<feature type="transmembrane region" description="Helical" evidence="6">
    <location>
        <begin position="403"/>
        <end position="419"/>
    </location>
</feature>
<sequence length="456" mass="49439">MLDWLRQKNLLGDACWALAGQLLSALALLAGTRILTELVTPAVFGHVALLNGFVALGVAVFAYPFICAGMRFTNECRNFRERAALHGLVLALTTRSTALAITLLLLGGALYCYFVGSEIGLFVLTGLLLAVTVRRELGIQLMIGERKQRGAALWQTSDSILRPVMAIWLVWGLGQSPEAVLLGYVCASVLANTLWTIVSDAWQKKHTGDRGFLGRQFERGLWAYALPLIPMELMFWLNGLGDRYVIGYFLTAAEVGVYAAAYTLVNEAFNRSAMVLLRTFQPAYFQAVSQGKSKDACSLLWLWIGAVVVMGVLGVTLVWLCKDWLAAGLLAEPYHAAGALMPVIAAGTALHALGTVMSQPLLARKRTPILLRGRICGALAALITLPLLVAHFGLFGAALANPVYFGIEALVLALLAKPWRKLRTERQARSVQSKSAMSEPDFDTIGVRAAAFSNES</sequence>
<keyword evidence="2" id="KW-1003">Cell membrane</keyword>
<dbReference type="InterPro" id="IPR002797">
    <property type="entry name" value="Polysacc_synth"/>
</dbReference>
<feature type="transmembrane region" description="Helical" evidence="6">
    <location>
        <begin position="87"/>
        <end position="107"/>
    </location>
</feature>
<evidence type="ECO:0000256" key="1">
    <source>
        <dbReference type="ARBA" id="ARBA00004651"/>
    </source>
</evidence>
<name>A0ABY7GN64_9GAMM</name>
<accession>A0ABY7GN64</accession>
<evidence type="ECO:0000313" key="8">
    <source>
        <dbReference type="Proteomes" id="UP001162780"/>
    </source>
</evidence>
<proteinExistence type="predicted"/>
<dbReference type="Proteomes" id="UP001162780">
    <property type="component" value="Chromosome"/>
</dbReference>
<protein>
    <submittedName>
        <fullName evidence="7">Lipopolysaccharide biosynthesis protein</fullName>
    </submittedName>
</protein>
<feature type="transmembrane region" description="Helical" evidence="6">
    <location>
        <begin position="299"/>
        <end position="320"/>
    </location>
</feature>
<reference evidence="7" key="1">
    <citation type="submission" date="2022-11" db="EMBL/GenBank/DDBJ databases">
        <title>Methylomonas rapida sp. nov., Carotenoid-Producing Obligate Methanotrophs with High Growth Characteristics and Biotechnological Potential.</title>
        <authorList>
            <person name="Tikhonova E.N."/>
            <person name="Suleimanov R.Z."/>
            <person name="Miroshnikov K."/>
            <person name="Oshkin I.Y."/>
            <person name="Belova S.E."/>
            <person name="Danilova O.V."/>
            <person name="Ashikhmin A."/>
            <person name="Konopkin A."/>
            <person name="But S.Y."/>
            <person name="Khmelenina V.N."/>
            <person name="Kuznetsov N."/>
            <person name="Pimenov N.V."/>
            <person name="Dedysh S.N."/>
        </authorList>
    </citation>
    <scope>NUCLEOTIDE SEQUENCE</scope>
    <source>
        <strain evidence="7">MP1</strain>
    </source>
</reference>
<keyword evidence="8" id="KW-1185">Reference proteome</keyword>
<evidence type="ECO:0000256" key="4">
    <source>
        <dbReference type="ARBA" id="ARBA00022989"/>
    </source>
</evidence>
<feature type="transmembrane region" description="Helical" evidence="6">
    <location>
        <begin position="12"/>
        <end position="31"/>
    </location>
</feature>
<dbReference type="Pfam" id="PF01943">
    <property type="entry name" value="Polysacc_synt"/>
    <property type="match status" value="1"/>
</dbReference>
<evidence type="ECO:0000256" key="5">
    <source>
        <dbReference type="ARBA" id="ARBA00023136"/>
    </source>
</evidence>
<gene>
    <name evidence="7" type="ORF">NM686_005275</name>
</gene>
<feature type="transmembrane region" description="Helical" evidence="6">
    <location>
        <begin position="219"/>
        <end position="239"/>
    </location>
</feature>
<dbReference type="EMBL" id="CP113517">
    <property type="protein sequence ID" value="WAR45930.1"/>
    <property type="molecule type" value="Genomic_DNA"/>
</dbReference>
<dbReference type="PANTHER" id="PTHR30250:SF11">
    <property type="entry name" value="O-ANTIGEN TRANSPORTER-RELATED"/>
    <property type="match status" value="1"/>
</dbReference>
<feature type="transmembrane region" description="Helical" evidence="6">
    <location>
        <begin position="113"/>
        <end position="131"/>
    </location>
</feature>
<evidence type="ECO:0000256" key="3">
    <source>
        <dbReference type="ARBA" id="ARBA00022692"/>
    </source>
</evidence>
<dbReference type="InterPro" id="IPR050833">
    <property type="entry name" value="Poly_Biosynth_Transport"/>
</dbReference>
<evidence type="ECO:0000256" key="6">
    <source>
        <dbReference type="SAM" id="Phobius"/>
    </source>
</evidence>
<keyword evidence="4 6" id="KW-1133">Transmembrane helix</keyword>
<evidence type="ECO:0000313" key="7">
    <source>
        <dbReference type="EMBL" id="WAR45930.1"/>
    </source>
</evidence>
<keyword evidence="5 6" id="KW-0472">Membrane</keyword>
<keyword evidence="3 6" id="KW-0812">Transmembrane</keyword>
<evidence type="ECO:0000256" key="2">
    <source>
        <dbReference type="ARBA" id="ARBA00022475"/>
    </source>
</evidence>
<feature type="transmembrane region" description="Helical" evidence="6">
    <location>
        <begin position="245"/>
        <end position="265"/>
    </location>
</feature>
<comment type="subcellular location">
    <subcellularLocation>
        <location evidence="1">Cell membrane</location>
        <topology evidence="1">Multi-pass membrane protein</topology>
    </subcellularLocation>
</comment>
<feature type="transmembrane region" description="Helical" evidence="6">
    <location>
        <begin position="375"/>
        <end position="397"/>
    </location>
</feature>
<feature type="transmembrane region" description="Helical" evidence="6">
    <location>
        <begin position="43"/>
        <end position="66"/>
    </location>
</feature>
<feature type="transmembrane region" description="Helical" evidence="6">
    <location>
        <begin position="340"/>
        <end position="363"/>
    </location>
</feature>
<dbReference type="PANTHER" id="PTHR30250">
    <property type="entry name" value="PST FAMILY PREDICTED COLANIC ACID TRANSPORTER"/>
    <property type="match status" value="1"/>
</dbReference>
<organism evidence="7 8">
    <name type="scientific">Methylomonas rapida</name>
    <dbReference type="NCBI Taxonomy" id="2963939"/>
    <lineage>
        <taxon>Bacteria</taxon>
        <taxon>Pseudomonadati</taxon>
        <taxon>Pseudomonadota</taxon>
        <taxon>Gammaproteobacteria</taxon>
        <taxon>Methylococcales</taxon>
        <taxon>Methylococcaceae</taxon>
        <taxon>Methylomonas</taxon>
    </lineage>
</organism>